<keyword evidence="6" id="KW-0255">Endonuclease</keyword>
<dbReference type="GO" id="GO:0005634">
    <property type="term" value="C:nucleus"/>
    <property type="evidence" value="ECO:0007669"/>
    <property type="project" value="TreeGrafter"/>
</dbReference>
<keyword evidence="5" id="KW-0479">Metal-binding</keyword>
<evidence type="ECO:0000256" key="5">
    <source>
        <dbReference type="ARBA" id="ARBA00022723"/>
    </source>
</evidence>
<keyword evidence="7" id="KW-0378">Hydrolase</keyword>
<evidence type="ECO:0000259" key="11">
    <source>
        <dbReference type="Pfam" id="PF00753"/>
    </source>
</evidence>
<evidence type="ECO:0000256" key="3">
    <source>
        <dbReference type="ARBA" id="ARBA00022694"/>
    </source>
</evidence>
<protein>
    <recommendedName>
        <fullName evidence="11">Metallo-beta-lactamase domain-containing protein</fullName>
    </recommendedName>
</protein>
<feature type="region of interest" description="Disordered" evidence="9">
    <location>
        <begin position="387"/>
        <end position="414"/>
    </location>
</feature>
<dbReference type="EMBL" id="CAACVS010000269">
    <property type="protein sequence ID" value="VEU40260.1"/>
    <property type="molecule type" value="Genomic_DNA"/>
</dbReference>
<sequence>MQQKRRKRRRFLVPMAAANATLVFHSNAEEGECNNDSKRLVTENNILVNTGANHTIRMTTTTRRIRTRARKQHILLSPSLFLVLVTIALFQTVDPLLVRAFCPSPGIESISYSRWKQSIGRPRFLSTSFLKLSTVTPPKTVLPSRAELESMKVVDLKELIKDSGLNERGLFSRLKRKQDLVDFLVQAGSREQQTTTAAAKEKSQIISDQPKEQQTQPKTRRKPLGMPSKKSGARQDAATTTTTANKQQDTGTASHNAVADEESLPLPKSPLQVIYDRVHEQYPPLKYLSEGNNTLLGEQDIRQKYHPMLQHAAKAITSKRDKNNKDQNDDQDGKSDDGESETDDDTYTKPALSGDMDLIFVGTASCTPSITRGVSCTALRLHSLAKQQTQSANVRVDARKPSKGNTKQSGKNFDVAQNSQSNLGTWLFDCGESTQLQIQKTSSVRPSKITKIFLSHAHGDHSFGLPGLLCLMGQDSEGKGTKAPVDIYGPEGLRLWLRSALRYSVSRICPKYRVHELKDVSMAPEWGYSRKWERYFFNKSVWYERQKGNQNTGSSDYYWGAANHRRSEYPPSSDWLTHCETGGTIKPSELYGEVEGGRDIYPIYDHPLSSDGAPVWEVESGGGDGVRVYAAPMSHGIPCVGYVVQEPNRPGRLRDELVKPICQRNIPALKEAGFRHPMKAMAVIKDLPKGGSFTFPDGTVVTQEDAVEPARPGRKVVVLGDTNSARSMERLAQNADVVVHEATNTFLPALEHKDATFSSVTKDTIFHGHSTPNMAGDFCKRVGAKRLILNHFSARYTGDQSMDSISIMTRIEEQAIKASGLTRNDVAAAWDFMIYPVPKAEGVAEEA</sequence>
<keyword evidence="4" id="KW-0540">Nuclease</keyword>
<feature type="domain" description="Metallo-beta-lactamase" evidence="11">
    <location>
        <begin position="426"/>
        <end position="468"/>
    </location>
</feature>
<dbReference type="InterPro" id="IPR001279">
    <property type="entry name" value="Metallo-B-lactamas"/>
</dbReference>
<dbReference type="Gene3D" id="3.60.15.10">
    <property type="entry name" value="Ribonuclease Z/Hydroxyacylglutathione hydrolase-like"/>
    <property type="match status" value="1"/>
</dbReference>
<accession>A0A448ZE25</accession>
<evidence type="ECO:0000256" key="6">
    <source>
        <dbReference type="ARBA" id="ARBA00022759"/>
    </source>
</evidence>
<comment type="subunit">
    <text evidence="2">Homodimer.</text>
</comment>
<comment type="cofactor">
    <cofactor evidence="1">
        <name>Zn(2+)</name>
        <dbReference type="ChEBI" id="CHEBI:29105"/>
    </cofactor>
</comment>
<keyword evidence="3" id="KW-0819">tRNA processing</keyword>
<evidence type="ECO:0000256" key="7">
    <source>
        <dbReference type="ARBA" id="ARBA00022801"/>
    </source>
</evidence>
<dbReference type="InterPro" id="IPR036866">
    <property type="entry name" value="RibonucZ/Hydroxyglut_hydro"/>
</dbReference>
<reference evidence="12 13" key="1">
    <citation type="submission" date="2019-01" db="EMBL/GenBank/DDBJ databases">
        <authorList>
            <person name="Ferrante I. M."/>
        </authorList>
    </citation>
    <scope>NUCLEOTIDE SEQUENCE [LARGE SCALE GENOMIC DNA]</scope>
    <source>
        <strain evidence="12 13">B856</strain>
    </source>
</reference>
<dbReference type="GO" id="GO:0046872">
    <property type="term" value="F:metal ion binding"/>
    <property type="evidence" value="ECO:0007669"/>
    <property type="project" value="UniProtKB-KW"/>
</dbReference>
<feature type="compositionally biased region" description="Basic and acidic residues" evidence="9">
    <location>
        <begin position="318"/>
        <end position="337"/>
    </location>
</feature>
<feature type="region of interest" description="Disordered" evidence="9">
    <location>
        <begin position="316"/>
        <end position="350"/>
    </location>
</feature>
<gene>
    <name evidence="12" type="ORF">PSNMU_V1.4_AUG-EV-PASAV3_0071480</name>
</gene>
<dbReference type="Pfam" id="PF00753">
    <property type="entry name" value="Lactamase_B"/>
    <property type="match status" value="1"/>
</dbReference>
<feature type="compositionally biased region" description="Polar residues" evidence="9">
    <location>
        <begin position="204"/>
        <end position="217"/>
    </location>
</feature>
<proteinExistence type="inferred from homology"/>
<dbReference type="GO" id="GO:0042781">
    <property type="term" value="F:3'-tRNA processing endoribonuclease activity"/>
    <property type="evidence" value="ECO:0007669"/>
    <property type="project" value="TreeGrafter"/>
</dbReference>
<evidence type="ECO:0000313" key="13">
    <source>
        <dbReference type="Proteomes" id="UP000291116"/>
    </source>
</evidence>
<organism evidence="12 13">
    <name type="scientific">Pseudo-nitzschia multistriata</name>
    <dbReference type="NCBI Taxonomy" id="183589"/>
    <lineage>
        <taxon>Eukaryota</taxon>
        <taxon>Sar</taxon>
        <taxon>Stramenopiles</taxon>
        <taxon>Ochrophyta</taxon>
        <taxon>Bacillariophyta</taxon>
        <taxon>Bacillariophyceae</taxon>
        <taxon>Bacillariophycidae</taxon>
        <taxon>Bacillariales</taxon>
        <taxon>Bacillariaceae</taxon>
        <taxon>Pseudo-nitzschia</taxon>
    </lineage>
</organism>
<feature type="region of interest" description="Disordered" evidence="9">
    <location>
        <begin position="191"/>
        <end position="265"/>
    </location>
</feature>
<dbReference type="Proteomes" id="UP000291116">
    <property type="component" value="Unassembled WGS sequence"/>
</dbReference>
<evidence type="ECO:0000256" key="9">
    <source>
        <dbReference type="SAM" id="MobiDB-lite"/>
    </source>
</evidence>
<keyword evidence="13" id="KW-1185">Reference proteome</keyword>
<dbReference type="PANTHER" id="PTHR46018:SF2">
    <property type="entry name" value="ZINC PHOSPHODIESTERASE ELAC PROTEIN 1"/>
    <property type="match status" value="1"/>
</dbReference>
<keyword evidence="10" id="KW-0812">Transmembrane</keyword>
<keyword evidence="10" id="KW-0472">Membrane</keyword>
<name>A0A448ZE25_9STRA</name>
<evidence type="ECO:0000256" key="8">
    <source>
        <dbReference type="ARBA" id="ARBA00022833"/>
    </source>
</evidence>
<dbReference type="PANTHER" id="PTHR46018">
    <property type="entry name" value="ZINC PHOSPHODIESTERASE ELAC PROTEIN 1"/>
    <property type="match status" value="1"/>
</dbReference>
<feature type="compositionally biased region" description="Polar residues" evidence="9">
    <location>
        <begin position="245"/>
        <end position="255"/>
    </location>
</feature>
<evidence type="ECO:0000256" key="1">
    <source>
        <dbReference type="ARBA" id="ARBA00001947"/>
    </source>
</evidence>
<feature type="transmembrane region" description="Helical" evidence="10">
    <location>
        <begin position="73"/>
        <end position="93"/>
    </location>
</feature>
<keyword evidence="8" id="KW-0862">Zinc</keyword>
<dbReference type="HAMAP" id="MF_01818">
    <property type="entry name" value="RNase_Z_BN"/>
    <property type="match status" value="1"/>
</dbReference>
<keyword evidence="10" id="KW-1133">Transmembrane helix</keyword>
<evidence type="ECO:0000256" key="10">
    <source>
        <dbReference type="SAM" id="Phobius"/>
    </source>
</evidence>
<evidence type="ECO:0000256" key="4">
    <source>
        <dbReference type="ARBA" id="ARBA00022722"/>
    </source>
</evidence>
<dbReference type="SUPFAM" id="SSF56281">
    <property type="entry name" value="Metallo-hydrolase/oxidoreductase"/>
    <property type="match status" value="1"/>
</dbReference>
<dbReference type="AlphaFoldDB" id="A0A448ZE25"/>
<evidence type="ECO:0000256" key="2">
    <source>
        <dbReference type="ARBA" id="ARBA00011738"/>
    </source>
</evidence>
<dbReference type="OrthoDB" id="527344at2759"/>
<feature type="compositionally biased region" description="Polar residues" evidence="9">
    <location>
        <begin position="403"/>
        <end position="414"/>
    </location>
</feature>
<evidence type="ECO:0000313" key="12">
    <source>
        <dbReference type="EMBL" id="VEU40260.1"/>
    </source>
</evidence>
<dbReference type="InterPro" id="IPR013471">
    <property type="entry name" value="RNase_Z/BN"/>
</dbReference>